<comment type="caution">
    <text evidence="1">The sequence shown here is derived from an EMBL/GenBank/DDBJ whole genome shotgun (WGS) entry which is preliminary data.</text>
</comment>
<reference evidence="1 2" key="1">
    <citation type="submission" date="2024-01" db="EMBL/GenBank/DDBJ databases">
        <title>Genomic insights into the taxonomy and metabolism of the cyanobacterium Pannus brasiliensis CCIBt3594.</title>
        <authorList>
            <person name="Machado M."/>
            <person name="Botero N.B."/>
            <person name="Andreote A.P.D."/>
            <person name="Feitosa A.M.T."/>
            <person name="Popin R."/>
            <person name="Sivonen K."/>
            <person name="Fiore M.F."/>
        </authorList>
    </citation>
    <scope>NUCLEOTIDE SEQUENCE [LARGE SCALE GENOMIC DNA]</scope>
    <source>
        <strain evidence="1 2">CCIBt3594</strain>
    </source>
</reference>
<dbReference type="RefSeq" id="WP_332865969.1">
    <property type="nucleotide sequence ID" value="NZ_JBAFSM010000029.1"/>
</dbReference>
<evidence type="ECO:0000313" key="2">
    <source>
        <dbReference type="Proteomes" id="UP001328733"/>
    </source>
</evidence>
<proteinExistence type="predicted"/>
<accession>A0AAW9QZ49</accession>
<keyword evidence="2" id="KW-1185">Reference proteome</keyword>
<organism evidence="1 2">
    <name type="scientific">Pannus brasiliensis CCIBt3594</name>
    <dbReference type="NCBI Taxonomy" id="1427578"/>
    <lineage>
        <taxon>Bacteria</taxon>
        <taxon>Bacillati</taxon>
        <taxon>Cyanobacteriota</taxon>
        <taxon>Cyanophyceae</taxon>
        <taxon>Oscillatoriophycideae</taxon>
        <taxon>Chroococcales</taxon>
        <taxon>Microcystaceae</taxon>
        <taxon>Pannus</taxon>
    </lineage>
</organism>
<name>A0AAW9QZ49_9CHRO</name>
<dbReference type="EMBL" id="JBAFSM010000029">
    <property type="protein sequence ID" value="MEG3438489.1"/>
    <property type="molecule type" value="Genomic_DNA"/>
</dbReference>
<dbReference type="AlphaFoldDB" id="A0AAW9QZ49"/>
<gene>
    <name evidence="1" type="ORF">V0288_15260</name>
</gene>
<protein>
    <submittedName>
        <fullName evidence="1">Uncharacterized protein</fullName>
    </submittedName>
</protein>
<dbReference type="Proteomes" id="UP001328733">
    <property type="component" value="Unassembled WGS sequence"/>
</dbReference>
<sequence length="59" mass="6382">MLETIFIVAIGMSDRVRARFPANSRTVKAISSDNPINFSRRSGYTKSTIGPIGATIAKP</sequence>
<evidence type="ECO:0000313" key="1">
    <source>
        <dbReference type="EMBL" id="MEG3438489.1"/>
    </source>
</evidence>